<dbReference type="Proteomes" id="UP000256686">
    <property type="component" value="Unassembled WGS sequence"/>
</dbReference>
<sequence length="281" mass="33219">MKKFTIENGTNICSIGLSNVGSYIKFKEPLAMVWADNSGSVGKYFCALPYNEDYRTTMRNKINDSLNTDFTDDIEALYDILKPLFPIFRNGDYSLCFYANKEKEFFQYQTSIDNFSNTHFNKLEVLFPRRTTNLLNTEAIKNEHRAFLKENKISKKYYQSNILEYSTDGIYDGWYSFFATQPRENIDQDRVRYFEEKMRNGERPFAIIFNALLESEDFESSYYILDGHHKLLAYQNLGLCPPLTLITHLPNNIDETEFDIEQLKKHLFPWQIKHILEHWEG</sequence>
<proteinExistence type="predicted"/>
<evidence type="ECO:0000313" key="1">
    <source>
        <dbReference type="EMBL" id="REC62843.1"/>
    </source>
</evidence>
<dbReference type="RefSeq" id="WP_115970331.1">
    <property type="nucleotide sequence ID" value="NZ_QNVT01000006.1"/>
</dbReference>
<organism evidence="1 2">
    <name type="scientific">Chryseobacterium pennae</name>
    <dbReference type="NCBI Taxonomy" id="2258962"/>
    <lineage>
        <taxon>Bacteria</taxon>
        <taxon>Pseudomonadati</taxon>
        <taxon>Bacteroidota</taxon>
        <taxon>Flavobacteriia</taxon>
        <taxon>Flavobacteriales</taxon>
        <taxon>Weeksellaceae</taxon>
        <taxon>Chryseobacterium group</taxon>
        <taxon>Chryseobacterium</taxon>
    </lineage>
</organism>
<dbReference type="EMBL" id="QNVT01000006">
    <property type="protein sequence ID" value="REC62843.1"/>
    <property type="molecule type" value="Genomic_DNA"/>
</dbReference>
<evidence type="ECO:0000313" key="2">
    <source>
        <dbReference type="Proteomes" id="UP000256686"/>
    </source>
</evidence>
<reference evidence="2" key="1">
    <citation type="submission" date="2018-06" db="EMBL/GenBank/DDBJ databases">
        <authorList>
            <person name="Lum Nde A."/>
            <person name="Hugo C."/>
        </authorList>
    </citation>
    <scope>NUCLEOTIDE SEQUENCE [LARGE SCALE GENOMIC DNA]</scope>
    <source>
        <strain evidence="2">1_F178</strain>
    </source>
</reference>
<dbReference type="AlphaFoldDB" id="A0A3D9CAD9"/>
<protein>
    <submittedName>
        <fullName evidence="1">Uncharacterized protein</fullName>
    </submittedName>
</protein>
<gene>
    <name evidence="1" type="ORF">DRF65_08455</name>
</gene>
<keyword evidence="2" id="KW-1185">Reference proteome</keyword>
<name>A0A3D9CAD9_9FLAO</name>
<accession>A0A3D9CAD9</accession>
<comment type="caution">
    <text evidence="1">The sequence shown here is derived from an EMBL/GenBank/DDBJ whole genome shotgun (WGS) entry which is preliminary data.</text>
</comment>